<evidence type="ECO:0000313" key="5">
    <source>
        <dbReference type="EMBL" id="KAK9284847.1"/>
    </source>
</evidence>
<dbReference type="AlphaFoldDB" id="A0AAP0RUM3"/>
<keyword evidence="3" id="KW-0508">mRNA splicing</keyword>
<keyword evidence="2" id="KW-0694">RNA-binding</keyword>
<dbReference type="GO" id="GO:0008380">
    <property type="term" value="P:RNA splicing"/>
    <property type="evidence" value="ECO:0007669"/>
    <property type="project" value="UniProtKB-KW"/>
</dbReference>
<dbReference type="InterPro" id="IPR035979">
    <property type="entry name" value="RBD_domain_sf"/>
</dbReference>
<evidence type="ECO:0000313" key="6">
    <source>
        <dbReference type="Proteomes" id="UP001415857"/>
    </source>
</evidence>
<organism evidence="5 6">
    <name type="scientific">Liquidambar formosana</name>
    <name type="common">Formosan gum</name>
    <dbReference type="NCBI Taxonomy" id="63359"/>
    <lineage>
        <taxon>Eukaryota</taxon>
        <taxon>Viridiplantae</taxon>
        <taxon>Streptophyta</taxon>
        <taxon>Embryophyta</taxon>
        <taxon>Tracheophyta</taxon>
        <taxon>Spermatophyta</taxon>
        <taxon>Magnoliopsida</taxon>
        <taxon>eudicotyledons</taxon>
        <taxon>Gunneridae</taxon>
        <taxon>Pentapetalae</taxon>
        <taxon>Saxifragales</taxon>
        <taxon>Altingiaceae</taxon>
        <taxon>Liquidambar</taxon>
    </lineage>
</organism>
<dbReference type="CDD" id="cd12232">
    <property type="entry name" value="RRM3_U2AF65"/>
    <property type="match status" value="1"/>
</dbReference>
<evidence type="ECO:0000256" key="3">
    <source>
        <dbReference type="ARBA" id="ARBA00023187"/>
    </source>
</evidence>
<keyword evidence="1" id="KW-0507">mRNA processing</keyword>
<accession>A0AAP0RUM3</accession>
<dbReference type="GO" id="GO:0006397">
    <property type="term" value="P:mRNA processing"/>
    <property type="evidence" value="ECO:0007669"/>
    <property type="project" value="UniProtKB-KW"/>
</dbReference>
<dbReference type="PANTHER" id="PTHR23139">
    <property type="entry name" value="RNA-BINDING PROTEIN"/>
    <property type="match status" value="1"/>
</dbReference>
<evidence type="ECO:0000259" key="4">
    <source>
        <dbReference type="Pfam" id="PF00076"/>
    </source>
</evidence>
<dbReference type="GO" id="GO:0003723">
    <property type="term" value="F:RNA binding"/>
    <property type="evidence" value="ECO:0007669"/>
    <property type="project" value="UniProtKB-KW"/>
</dbReference>
<gene>
    <name evidence="5" type="ORF">L1049_024027</name>
</gene>
<dbReference type="Pfam" id="PF00076">
    <property type="entry name" value="RRM_1"/>
    <property type="match status" value="1"/>
</dbReference>
<dbReference type="SUPFAM" id="SSF54928">
    <property type="entry name" value="RNA-binding domain, RBD"/>
    <property type="match status" value="1"/>
</dbReference>
<reference evidence="5 6" key="1">
    <citation type="journal article" date="2024" name="Plant J.">
        <title>Genome sequences and population genomics reveal climatic adaptation and genomic divergence between two closely related sweetgum species.</title>
        <authorList>
            <person name="Xu W.Q."/>
            <person name="Ren C.Q."/>
            <person name="Zhang X.Y."/>
            <person name="Comes H.P."/>
            <person name="Liu X.H."/>
            <person name="Li Y.G."/>
            <person name="Kettle C.J."/>
            <person name="Jalonen R."/>
            <person name="Gaisberger H."/>
            <person name="Ma Y.Z."/>
            <person name="Qiu Y.X."/>
        </authorList>
    </citation>
    <scope>NUCLEOTIDE SEQUENCE [LARGE SCALE GENOMIC DNA]</scope>
    <source>
        <strain evidence="5">Hangzhou</strain>
    </source>
</reference>
<protein>
    <recommendedName>
        <fullName evidence="4">RRM domain-containing protein</fullName>
    </recommendedName>
</protein>
<name>A0AAP0RUM3_LIQFO</name>
<sequence length="105" mass="11311">MTFAGTLMNVVIPRPNPNGKPSPGVGEKFFQIYMNFAGKLVNAFILRPNPNGEPSPGVGKVFLEYADVESAAKALTNLNGRKIGGNSVEAIFYPENKFSQGEYDG</sequence>
<comment type="caution">
    <text evidence="5">The sequence shown here is derived from an EMBL/GenBank/DDBJ whole genome shotgun (WGS) entry which is preliminary data.</text>
</comment>
<keyword evidence="6" id="KW-1185">Reference proteome</keyword>
<evidence type="ECO:0000256" key="1">
    <source>
        <dbReference type="ARBA" id="ARBA00022664"/>
    </source>
</evidence>
<dbReference type="InterPro" id="IPR012677">
    <property type="entry name" value="Nucleotide-bd_a/b_plait_sf"/>
</dbReference>
<feature type="domain" description="RRM" evidence="4">
    <location>
        <begin position="40"/>
        <end position="88"/>
    </location>
</feature>
<dbReference type="Proteomes" id="UP001415857">
    <property type="component" value="Unassembled WGS sequence"/>
</dbReference>
<dbReference type="Gene3D" id="3.30.70.330">
    <property type="match status" value="1"/>
</dbReference>
<dbReference type="InterPro" id="IPR000504">
    <property type="entry name" value="RRM_dom"/>
</dbReference>
<dbReference type="EMBL" id="JBBPBK010000005">
    <property type="protein sequence ID" value="KAK9284847.1"/>
    <property type="molecule type" value="Genomic_DNA"/>
</dbReference>
<proteinExistence type="predicted"/>
<evidence type="ECO:0000256" key="2">
    <source>
        <dbReference type="ARBA" id="ARBA00022884"/>
    </source>
</evidence>